<evidence type="ECO:0000256" key="8">
    <source>
        <dbReference type="ARBA" id="ARBA00022737"/>
    </source>
</evidence>
<comment type="pathway">
    <text evidence="17">Pyrimidine metabolism; UMP biosynthesis via de novo pathway; (S)-dihydroorotate from bicarbonate: step 1/3.</text>
</comment>
<evidence type="ECO:0000256" key="14">
    <source>
        <dbReference type="ARBA" id="ARBA00047359"/>
    </source>
</evidence>
<dbReference type="Proteomes" id="UP000051373">
    <property type="component" value="Unassembled WGS sequence"/>
</dbReference>
<evidence type="ECO:0000256" key="12">
    <source>
        <dbReference type="ARBA" id="ARBA00022975"/>
    </source>
</evidence>
<comment type="catalytic activity">
    <reaction evidence="14 17">
        <text>hydrogencarbonate + NH4(+) + 2 ATP = carbamoyl phosphate + 2 ADP + phosphate + 2 H(+)</text>
        <dbReference type="Rhea" id="RHEA:18029"/>
        <dbReference type="ChEBI" id="CHEBI:15378"/>
        <dbReference type="ChEBI" id="CHEBI:17544"/>
        <dbReference type="ChEBI" id="CHEBI:28938"/>
        <dbReference type="ChEBI" id="CHEBI:30616"/>
        <dbReference type="ChEBI" id="CHEBI:43474"/>
        <dbReference type="ChEBI" id="CHEBI:58228"/>
        <dbReference type="ChEBI" id="CHEBI:456216"/>
        <dbReference type="EC" id="6.3.4.16"/>
    </reaction>
</comment>
<evidence type="ECO:0000256" key="10">
    <source>
        <dbReference type="ARBA" id="ARBA00022840"/>
    </source>
</evidence>
<feature type="binding site" evidence="17">
    <location>
        <position position="242"/>
    </location>
    <ligand>
        <name>ATP</name>
        <dbReference type="ChEBI" id="CHEBI:30616"/>
        <label>1</label>
    </ligand>
</feature>
<dbReference type="PROSITE" id="PS51855">
    <property type="entry name" value="MGS"/>
    <property type="match status" value="1"/>
</dbReference>
<dbReference type="Pfam" id="PF02142">
    <property type="entry name" value="MGS"/>
    <property type="match status" value="1"/>
</dbReference>
<keyword evidence="12 17" id="KW-0665">Pyrimidine biosynthesis</keyword>
<evidence type="ECO:0000256" key="17">
    <source>
        <dbReference type="HAMAP-Rule" id="MF_01210"/>
    </source>
</evidence>
<keyword evidence="13" id="KW-0464">Manganese</keyword>
<dbReference type="GO" id="GO:0006541">
    <property type="term" value="P:glutamine metabolic process"/>
    <property type="evidence" value="ECO:0007669"/>
    <property type="project" value="TreeGrafter"/>
</dbReference>
<dbReference type="GO" id="GO:0004088">
    <property type="term" value="F:carbamoyl-phosphate synthase (glutamine-hydrolyzing) activity"/>
    <property type="evidence" value="ECO:0007669"/>
    <property type="project" value="UniProtKB-UniRule"/>
</dbReference>
<dbReference type="NCBIfam" id="NF009455">
    <property type="entry name" value="PRK12815.1"/>
    <property type="match status" value="1"/>
</dbReference>
<dbReference type="InterPro" id="IPR005483">
    <property type="entry name" value="CPSase_dom"/>
</dbReference>
<dbReference type="FunFam" id="3.40.50.20:FF:000001">
    <property type="entry name" value="Carbamoyl-phosphate synthase large chain"/>
    <property type="match status" value="2"/>
</dbReference>
<feature type="binding site" evidence="17">
    <location>
        <position position="840"/>
    </location>
    <ligand>
        <name>Mn(2+)</name>
        <dbReference type="ChEBI" id="CHEBI:29035"/>
        <label>4</label>
    </ligand>
</feature>
<evidence type="ECO:0000256" key="9">
    <source>
        <dbReference type="ARBA" id="ARBA00022741"/>
    </source>
</evidence>
<feature type="domain" description="ATP-grasp" evidence="18">
    <location>
        <begin position="133"/>
        <end position="327"/>
    </location>
</feature>
<comment type="caution">
    <text evidence="20">The sequence shown here is derived from an EMBL/GenBank/DDBJ whole genome shotgun (WGS) entry which is preliminary data.</text>
</comment>
<dbReference type="GO" id="GO:0005524">
    <property type="term" value="F:ATP binding"/>
    <property type="evidence" value="ECO:0007669"/>
    <property type="project" value="UniProtKB-UniRule"/>
</dbReference>
<feature type="binding site" evidence="17">
    <location>
        <position position="751"/>
    </location>
    <ligand>
        <name>ATP</name>
        <dbReference type="ChEBI" id="CHEBI:30616"/>
        <label>2</label>
    </ligand>
</feature>
<comment type="similarity">
    <text evidence="3 17">Belongs to the CarB family.</text>
</comment>
<evidence type="ECO:0000256" key="11">
    <source>
        <dbReference type="ARBA" id="ARBA00022842"/>
    </source>
</evidence>
<feature type="domain" description="ATP-grasp" evidence="18">
    <location>
        <begin position="676"/>
        <end position="867"/>
    </location>
</feature>
<evidence type="ECO:0000256" key="13">
    <source>
        <dbReference type="ARBA" id="ARBA00023211"/>
    </source>
</evidence>
<feature type="binding site" evidence="17">
    <location>
        <position position="826"/>
    </location>
    <ligand>
        <name>ATP</name>
        <dbReference type="ChEBI" id="CHEBI:30616"/>
        <label>2</label>
    </ligand>
</feature>
<dbReference type="InterPro" id="IPR011607">
    <property type="entry name" value="MGS-like_dom"/>
</dbReference>
<evidence type="ECO:0000256" key="4">
    <source>
        <dbReference type="ARBA" id="ARBA00022571"/>
    </source>
</evidence>
<dbReference type="InterPro" id="IPR016185">
    <property type="entry name" value="PreATP-grasp_dom_sf"/>
</dbReference>
<dbReference type="PANTHER" id="PTHR11405">
    <property type="entry name" value="CARBAMOYLTRANSFERASE FAMILY MEMBER"/>
    <property type="match status" value="1"/>
</dbReference>
<dbReference type="CDD" id="cd01424">
    <property type="entry name" value="MGS_CPS_II"/>
    <property type="match status" value="1"/>
</dbReference>
<dbReference type="PRINTS" id="PR00098">
    <property type="entry name" value="CPSASE"/>
</dbReference>
<evidence type="ECO:0000256" key="6">
    <source>
        <dbReference type="ARBA" id="ARBA00022605"/>
    </source>
</evidence>
<feature type="binding site" evidence="17">
    <location>
        <position position="243"/>
    </location>
    <ligand>
        <name>ATP</name>
        <dbReference type="ChEBI" id="CHEBI:30616"/>
        <label>1</label>
    </ligand>
</feature>
<feature type="binding site" evidence="17">
    <location>
        <position position="298"/>
    </location>
    <ligand>
        <name>Mn(2+)</name>
        <dbReference type="ChEBI" id="CHEBI:29035"/>
        <label>2</label>
    </ligand>
</feature>
<feature type="binding site" evidence="17">
    <location>
        <position position="758"/>
    </location>
    <ligand>
        <name>ATP</name>
        <dbReference type="ChEBI" id="CHEBI:30616"/>
        <label>2</label>
    </ligand>
</feature>
<feature type="region of interest" description="Carboxyphosphate synthetic domain" evidence="17">
    <location>
        <begin position="1"/>
        <end position="401"/>
    </location>
</feature>
<comment type="function">
    <text evidence="17">Large subunit of the glutamine-dependent carbamoyl phosphate synthetase (CPSase). CPSase catalyzes the formation of carbamoyl phosphate from the ammonia moiety of glutamine, carbonate, and phosphate donated by ATP, constituting the first step of 2 biosynthetic pathways, one leading to arginine and/or urea and the other to pyrimidine nucleotides. The large subunit (synthetase) binds the substrates ammonia (free or transferred from glutamine from the small subunit), hydrogencarbonate and ATP and carries out an ATP-coupled ligase reaction, activating hydrogencarbonate by forming carboxy phosphate which reacts with ammonia to form carbamoyl phosphate.</text>
</comment>
<dbReference type="GO" id="GO:0046872">
    <property type="term" value="F:metal ion binding"/>
    <property type="evidence" value="ECO:0007669"/>
    <property type="project" value="UniProtKB-KW"/>
</dbReference>
<feature type="binding site" evidence="17">
    <location>
        <position position="838"/>
    </location>
    <ligand>
        <name>Mn(2+)</name>
        <dbReference type="ChEBI" id="CHEBI:29035"/>
        <label>4</label>
    </ligand>
</feature>
<comment type="catalytic activity">
    <reaction evidence="15 17">
        <text>hydrogencarbonate + L-glutamine + 2 ATP + H2O = carbamoyl phosphate + L-glutamate + 2 ADP + phosphate + 2 H(+)</text>
        <dbReference type="Rhea" id="RHEA:18633"/>
        <dbReference type="ChEBI" id="CHEBI:15377"/>
        <dbReference type="ChEBI" id="CHEBI:15378"/>
        <dbReference type="ChEBI" id="CHEBI:17544"/>
        <dbReference type="ChEBI" id="CHEBI:29985"/>
        <dbReference type="ChEBI" id="CHEBI:30616"/>
        <dbReference type="ChEBI" id="CHEBI:43474"/>
        <dbReference type="ChEBI" id="CHEBI:58228"/>
        <dbReference type="ChEBI" id="CHEBI:58359"/>
        <dbReference type="ChEBI" id="CHEBI:456216"/>
        <dbReference type="EC" id="6.3.5.5"/>
    </reaction>
</comment>
<dbReference type="GO" id="GO:0044205">
    <property type="term" value="P:'de novo' UMP biosynthetic process"/>
    <property type="evidence" value="ECO:0007669"/>
    <property type="project" value="UniProtKB-UniRule"/>
</dbReference>
<feature type="binding site" evidence="17">
    <location>
        <position position="210"/>
    </location>
    <ligand>
        <name>ATP</name>
        <dbReference type="ChEBI" id="CHEBI:30616"/>
        <label>1</label>
    </ligand>
</feature>
<dbReference type="InterPro" id="IPR036897">
    <property type="entry name" value="CarbamoylP_synth_lsu_oligo_sf"/>
</dbReference>
<dbReference type="UniPathway" id="UPA00070">
    <property type="reaction ID" value="UER00115"/>
</dbReference>
<dbReference type="Gene3D" id="3.30.470.20">
    <property type="entry name" value="ATP-grasp fold, B domain"/>
    <property type="match status" value="2"/>
</dbReference>
<dbReference type="Gene3D" id="3.40.50.20">
    <property type="match status" value="2"/>
</dbReference>
<keyword evidence="4 17" id="KW-0055">Arginine biosynthesis</keyword>
<feature type="binding site" evidence="17">
    <location>
        <position position="208"/>
    </location>
    <ligand>
        <name>ATP</name>
        <dbReference type="ChEBI" id="CHEBI:30616"/>
        <label>1</label>
    </ligand>
</feature>
<dbReference type="InterPro" id="IPR011761">
    <property type="entry name" value="ATP-grasp"/>
</dbReference>
<dbReference type="FunFam" id="3.30.470.20:FF:000026">
    <property type="entry name" value="Carbamoyl-phosphate synthase large chain"/>
    <property type="match status" value="1"/>
</dbReference>
<dbReference type="STRING" id="1703779.AMJ83_03240"/>
<feature type="binding site" evidence="17">
    <location>
        <position position="753"/>
    </location>
    <ligand>
        <name>ATP</name>
        <dbReference type="ChEBI" id="CHEBI:30616"/>
        <label>2</label>
    </ligand>
</feature>
<keyword evidence="5 17" id="KW-0436">Ligase</keyword>
<reference evidence="20 21" key="1">
    <citation type="journal article" date="2015" name="Microbiome">
        <title>Genomic resolution of linkages in carbon, nitrogen, and sulfur cycling among widespread estuary sediment bacteria.</title>
        <authorList>
            <person name="Baker B.J."/>
            <person name="Lazar C.S."/>
            <person name="Teske A.P."/>
            <person name="Dick G.J."/>
        </authorList>
    </citation>
    <scope>NUCLEOTIDE SEQUENCE [LARGE SCALE GENOMIC DNA]</scope>
    <source>
        <strain evidence="20">SM23_42</strain>
    </source>
</reference>
<dbReference type="Pfam" id="PF25596">
    <property type="entry name" value="CPSase_L_D1"/>
    <property type="match status" value="2"/>
</dbReference>
<comment type="subunit">
    <text evidence="17">Composed of two chains; the small (or glutamine) chain promotes the hydrolysis of glutamine to ammonia, which is used by the large (or ammonia) chain to synthesize carbamoyl phosphate. Tetramer of heterodimers (alpha,beta)4.</text>
</comment>
<keyword evidence="7" id="KW-0479">Metal-binding</keyword>
<proteinExistence type="inferred from homology"/>
<feature type="domain" description="MGS-like" evidence="19">
    <location>
        <begin position="937"/>
        <end position="1077"/>
    </location>
</feature>
<feature type="binding site" evidence="17">
    <location>
        <position position="298"/>
    </location>
    <ligand>
        <name>Mg(2+)</name>
        <dbReference type="ChEBI" id="CHEBI:18420"/>
        <label>2</label>
    </ligand>
</feature>
<feature type="binding site" evidence="17">
    <location>
        <position position="838"/>
    </location>
    <ligand>
        <name>Mg(2+)</name>
        <dbReference type="ChEBI" id="CHEBI:18420"/>
        <label>4</label>
    </ligand>
</feature>
<dbReference type="SUPFAM" id="SSF56059">
    <property type="entry name" value="Glutathione synthetase ATP-binding domain-like"/>
    <property type="match status" value="2"/>
</dbReference>
<comment type="cofactor">
    <cofactor evidence="1">
        <name>Mn(2+)</name>
        <dbReference type="ChEBI" id="CHEBI:29035"/>
    </cofactor>
</comment>
<evidence type="ECO:0000313" key="21">
    <source>
        <dbReference type="Proteomes" id="UP000051373"/>
    </source>
</evidence>
<feature type="binding site" evidence="17">
    <location>
        <position position="175"/>
    </location>
    <ligand>
        <name>ATP</name>
        <dbReference type="ChEBI" id="CHEBI:30616"/>
        <label>1</label>
    </ligand>
</feature>
<accession>A0A0S8FU64</accession>
<feature type="region of interest" description="Allosteric domain" evidence="17">
    <location>
        <begin position="938"/>
        <end position="1077"/>
    </location>
</feature>
<dbReference type="Gene3D" id="1.10.1030.10">
    <property type="entry name" value="Carbamoyl-phosphate synthetase, large subunit oligomerisation domain"/>
    <property type="match status" value="1"/>
</dbReference>
<evidence type="ECO:0000256" key="3">
    <source>
        <dbReference type="ARBA" id="ARBA00009799"/>
    </source>
</evidence>
<feature type="binding site" evidence="17">
    <location>
        <position position="838"/>
    </location>
    <ligand>
        <name>Mn(2+)</name>
        <dbReference type="ChEBI" id="CHEBI:29035"/>
        <label>3</label>
    </ligand>
</feature>
<feature type="binding site" evidence="17">
    <location>
        <position position="840"/>
    </location>
    <ligand>
        <name>Mg(2+)</name>
        <dbReference type="ChEBI" id="CHEBI:18420"/>
        <label>4</label>
    </ligand>
</feature>
<evidence type="ECO:0000256" key="1">
    <source>
        <dbReference type="ARBA" id="ARBA00001936"/>
    </source>
</evidence>
<feature type="binding site" evidence="17">
    <location>
        <position position="784"/>
    </location>
    <ligand>
        <name>ATP</name>
        <dbReference type="ChEBI" id="CHEBI:30616"/>
        <label>2</label>
    </ligand>
</feature>
<dbReference type="GO" id="GO:0006526">
    <property type="term" value="P:L-arginine biosynthetic process"/>
    <property type="evidence" value="ECO:0007669"/>
    <property type="project" value="UniProtKB-UniRule"/>
</dbReference>
<evidence type="ECO:0000256" key="16">
    <source>
        <dbReference type="ARBA" id="ARBA00060037"/>
    </source>
</evidence>
<feature type="binding site" evidence="17">
    <location>
        <position position="300"/>
    </location>
    <ligand>
        <name>Mn(2+)</name>
        <dbReference type="ChEBI" id="CHEBI:29035"/>
        <label>2</label>
    </ligand>
</feature>
<dbReference type="SUPFAM" id="SSF52335">
    <property type="entry name" value="Methylglyoxal synthase-like"/>
    <property type="match status" value="1"/>
</dbReference>
<dbReference type="PANTHER" id="PTHR11405:SF53">
    <property type="entry name" value="CARBAMOYL-PHOSPHATE SYNTHASE [AMMONIA], MITOCHONDRIAL"/>
    <property type="match status" value="1"/>
</dbReference>
<feature type="binding site" evidence="17">
    <location>
        <position position="241"/>
    </location>
    <ligand>
        <name>ATP</name>
        <dbReference type="ChEBI" id="CHEBI:30616"/>
        <label>1</label>
    </ligand>
</feature>
<feature type="binding site" evidence="17">
    <location>
        <position position="785"/>
    </location>
    <ligand>
        <name>ATP</name>
        <dbReference type="ChEBI" id="CHEBI:30616"/>
        <label>2</label>
    </ligand>
</feature>
<feature type="binding site" evidence="17">
    <location>
        <position position="298"/>
    </location>
    <ligand>
        <name>Mn(2+)</name>
        <dbReference type="ChEBI" id="CHEBI:29035"/>
        <label>1</label>
    </ligand>
</feature>
<dbReference type="InterPro" id="IPR006275">
    <property type="entry name" value="CPSase_lsu"/>
</dbReference>
<feature type="binding site" evidence="17">
    <location>
        <position position="284"/>
    </location>
    <ligand>
        <name>ATP</name>
        <dbReference type="ChEBI" id="CHEBI:30616"/>
        <label>1</label>
    </ligand>
</feature>
<feature type="binding site" evidence="17">
    <location>
        <position position="300"/>
    </location>
    <ligand>
        <name>Mg(2+)</name>
        <dbReference type="ChEBI" id="CHEBI:18420"/>
        <label>2</label>
    </ligand>
</feature>
<dbReference type="SMART" id="SM00851">
    <property type="entry name" value="MGS"/>
    <property type="match status" value="1"/>
</dbReference>
<dbReference type="InterPro" id="IPR005480">
    <property type="entry name" value="CPSase_lsu_oligo"/>
</dbReference>
<dbReference type="InterPro" id="IPR033937">
    <property type="entry name" value="MGS_CPS_CarB"/>
</dbReference>
<dbReference type="Pfam" id="PF02786">
    <property type="entry name" value="CPSase_L_D2"/>
    <property type="match status" value="2"/>
</dbReference>
<evidence type="ECO:0000259" key="18">
    <source>
        <dbReference type="PROSITE" id="PS50975"/>
    </source>
</evidence>
<feature type="binding site" evidence="17">
    <location>
        <position position="176"/>
    </location>
    <ligand>
        <name>ATP</name>
        <dbReference type="ChEBI" id="CHEBI:30616"/>
        <label>1</label>
    </ligand>
</feature>
<dbReference type="HAMAP" id="MF_01210_B">
    <property type="entry name" value="CPSase_L_chain_B"/>
    <property type="match status" value="1"/>
</dbReference>
<dbReference type="EMBL" id="LJUJ01000004">
    <property type="protein sequence ID" value="KPK64255.1"/>
    <property type="molecule type" value="Genomic_DNA"/>
</dbReference>
<feature type="binding site" evidence="17">
    <location>
        <position position="826"/>
    </location>
    <ligand>
        <name>Mn(2+)</name>
        <dbReference type="ChEBI" id="CHEBI:29035"/>
        <label>3</label>
    </ligand>
</feature>
<dbReference type="InterPro" id="IPR036914">
    <property type="entry name" value="MGS-like_dom_sf"/>
</dbReference>
<dbReference type="SUPFAM" id="SSF52440">
    <property type="entry name" value="PreATP-grasp domain"/>
    <property type="match status" value="2"/>
</dbReference>
<dbReference type="Pfam" id="PF02787">
    <property type="entry name" value="CPSase_L_D3"/>
    <property type="match status" value="1"/>
</dbReference>
<dbReference type="AlphaFoldDB" id="A0A0S8FU64"/>
<feature type="binding site" evidence="17">
    <location>
        <position position="129"/>
    </location>
    <ligand>
        <name>ATP</name>
        <dbReference type="ChEBI" id="CHEBI:30616"/>
        <label>1</label>
    </ligand>
</feature>
<keyword evidence="6 17" id="KW-0028">Amino-acid biosynthesis</keyword>
<dbReference type="SUPFAM" id="SSF48108">
    <property type="entry name" value="Carbamoyl phosphate synthetase, large subunit connection domain"/>
    <property type="match status" value="1"/>
</dbReference>
<dbReference type="FunFam" id="3.30.1490.20:FF:000001">
    <property type="entry name" value="Carbamoyl-phosphate synthase large chain"/>
    <property type="match status" value="1"/>
</dbReference>
<feature type="binding site" evidence="17">
    <location>
        <position position="838"/>
    </location>
    <ligand>
        <name>Mg(2+)</name>
        <dbReference type="ChEBI" id="CHEBI:18420"/>
        <label>3</label>
    </ligand>
</feature>
<dbReference type="HAMAP" id="MF_01210_A">
    <property type="entry name" value="CPSase_L_chain_A"/>
    <property type="match status" value="1"/>
</dbReference>
<dbReference type="InterPro" id="IPR013815">
    <property type="entry name" value="ATP_grasp_subdomain_1"/>
</dbReference>
<keyword evidence="11" id="KW-0460">Magnesium</keyword>
<name>A0A0S8FU64_UNCW3</name>
<evidence type="ECO:0000259" key="19">
    <source>
        <dbReference type="PROSITE" id="PS51855"/>
    </source>
</evidence>
<feature type="binding site" evidence="17">
    <location>
        <position position="284"/>
    </location>
    <ligand>
        <name>Mn(2+)</name>
        <dbReference type="ChEBI" id="CHEBI:29035"/>
        <label>1</label>
    </ligand>
</feature>
<feature type="binding site" evidence="17">
    <location>
        <position position="284"/>
    </location>
    <ligand>
        <name>Mg(2+)</name>
        <dbReference type="ChEBI" id="CHEBI:18420"/>
        <label>1</label>
    </ligand>
</feature>
<dbReference type="FunFam" id="1.10.1030.10:FF:000002">
    <property type="entry name" value="Carbamoyl-phosphate synthase large chain"/>
    <property type="match status" value="1"/>
</dbReference>
<feature type="binding site" evidence="17">
    <location>
        <position position="826"/>
    </location>
    <ligand>
        <name>Mg(2+)</name>
        <dbReference type="ChEBI" id="CHEBI:18420"/>
        <label>3</label>
    </ligand>
</feature>
<dbReference type="PROSITE" id="PS50975">
    <property type="entry name" value="ATP_GRASP"/>
    <property type="match status" value="2"/>
</dbReference>
<dbReference type="NCBIfam" id="TIGR01369">
    <property type="entry name" value="CPSaseII_lrg"/>
    <property type="match status" value="1"/>
</dbReference>
<comment type="domain">
    <text evidence="17">The large subunit is composed of 2 ATP-grasp domains that are involved in binding the 2 ATP molecules needed for carbamoyl phosphate synthesis. The N-terminal ATP-grasp domain (referred to as the carboxyphosphate synthetic component) catalyzes the ATP-dependent phosphorylation of hydrogencarbonate to carboxyphosphate and the subsequent nucleophilic attack by ammonia to form a carbamate intermediate. The C-terminal ATP-grasp domain (referred to as the carbamoyl phosphate synthetic component) then catalyzes the phosphorylation of carbamate with the second ATP to form the end product carbamoyl phosphate. The reactive and unstable enzyme intermediates are sequentially channeled from one active site to the next through the interior of the protein over a distance of at least 96 A.</text>
</comment>
<feature type="binding site" evidence="17">
    <location>
        <position position="298"/>
    </location>
    <ligand>
        <name>Mg(2+)</name>
        <dbReference type="ChEBI" id="CHEBI:18420"/>
        <label>1</label>
    </ligand>
</feature>
<feature type="binding site" evidence="17">
    <location>
        <position position="783"/>
    </location>
    <ligand>
        <name>ATP</name>
        <dbReference type="ChEBI" id="CHEBI:30616"/>
        <label>2</label>
    </ligand>
</feature>
<dbReference type="PROSITE" id="PS00867">
    <property type="entry name" value="CPSASE_2"/>
    <property type="match status" value="2"/>
</dbReference>
<comment type="cofactor">
    <cofactor evidence="17">
        <name>Mg(2+)</name>
        <dbReference type="ChEBI" id="CHEBI:18420"/>
    </cofactor>
    <cofactor evidence="17">
        <name>Mn(2+)</name>
        <dbReference type="ChEBI" id="CHEBI:29035"/>
    </cofactor>
    <text evidence="17">Binds 4 Mg(2+) or Mn(2+) ions per subunit.</text>
</comment>
<dbReference type="SMART" id="SM01096">
    <property type="entry name" value="CPSase_L_D3"/>
    <property type="match status" value="1"/>
</dbReference>
<dbReference type="UniPathway" id="UPA00068">
    <property type="reaction ID" value="UER00171"/>
</dbReference>
<evidence type="ECO:0000256" key="5">
    <source>
        <dbReference type="ARBA" id="ARBA00022598"/>
    </source>
</evidence>
<dbReference type="EC" id="6.3.5.5" evidence="17"/>
<dbReference type="PATRIC" id="fig|1703779.3.peg.646"/>
<feature type="binding site" evidence="17">
    <location>
        <position position="786"/>
    </location>
    <ligand>
        <name>ATP</name>
        <dbReference type="ChEBI" id="CHEBI:30616"/>
        <label>2</label>
    </ligand>
</feature>
<protein>
    <recommendedName>
        <fullName evidence="17">Carbamoyl phosphate synthase large chain</fullName>
        <ecNumber evidence="17">6.3.4.16</ecNumber>
        <ecNumber evidence="17">6.3.5.5</ecNumber>
    </recommendedName>
    <alternativeName>
        <fullName evidence="17">Carbamoyl phosphate synthetase ammonia chain</fullName>
    </alternativeName>
</protein>
<evidence type="ECO:0000313" key="20">
    <source>
        <dbReference type="EMBL" id="KPK64255.1"/>
    </source>
</evidence>
<keyword evidence="10 17" id="KW-0067">ATP-binding</keyword>
<dbReference type="GO" id="GO:0005737">
    <property type="term" value="C:cytoplasm"/>
    <property type="evidence" value="ECO:0007669"/>
    <property type="project" value="TreeGrafter"/>
</dbReference>
<feature type="binding site" evidence="17">
    <location>
        <position position="712"/>
    </location>
    <ligand>
        <name>ATP</name>
        <dbReference type="ChEBI" id="CHEBI:30616"/>
        <label>2</label>
    </ligand>
</feature>
<dbReference type="PROSITE" id="PS00866">
    <property type="entry name" value="CPSASE_1"/>
    <property type="match status" value="2"/>
</dbReference>
<comment type="pathway">
    <text evidence="2 17">Amino-acid biosynthesis; L-arginine biosynthesis; carbamoyl phosphate from bicarbonate: step 1/1.</text>
</comment>
<comment type="caution">
    <text evidence="17">Lacks conserved residue(s) required for the propagation of feature annotation.</text>
</comment>
<gene>
    <name evidence="17" type="primary">carB</name>
    <name evidence="20" type="ORF">AMJ83_03240</name>
</gene>
<evidence type="ECO:0000256" key="7">
    <source>
        <dbReference type="ARBA" id="ARBA00022723"/>
    </source>
</evidence>
<dbReference type="GO" id="GO:0004087">
    <property type="term" value="F:carbamoyl-phosphate synthase (ammonia) activity"/>
    <property type="evidence" value="ECO:0007669"/>
    <property type="project" value="UniProtKB-EC"/>
</dbReference>
<comment type="function">
    <text evidence="16">Small subunit of the glutamine-dependent carbamoyl phosphate synthetase (CPSase). CPSase catalyzes the formation of carbamoyl phosphate from the ammonia moiety of glutamine, carbonate, and phosphate donated by ATP, constituting the first step of the biosynthetic pathway leading to pyrimidine nucleotides. The large subunit (synthetase) binds the substrates ammonia (free or transferred from glutamine from the small subunit), hydrogencarbonate and ATP and carries out an ATP-coupled ligase reaction, activating hydrogencarbonate by forming carboxy phosphate which reacts with ammonia to form carbamoyl phosphate.</text>
</comment>
<feature type="binding site" evidence="17">
    <location>
        <position position="838"/>
    </location>
    <ligand>
        <name>ATP</name>
        <dbReference type="ChEBI" id="CHEBI:30616"/>
        <label>2</label>
    </ligand>
</feature>
<keyword evidence="9 17" id="KW-0547">Nucleotide-binding</keyword>
<dbReference type="Gene3D" id="3.30.1490.20">
    <property type="entry name" value="ATP-grasp fold, A domain"/>
    <property type="match status" value="1"/>
</dbReference>
<dbReference type="NCBIfam" id="NF003671">
    <property type="entry name" value="PRK05294.1"/>
    <property type="match status" value="1"/>
</dbReference>
<feature type="binding site" evidence="17">
    <location>
        <position position="169"/>
    </location>
    <ligand>
        <name>ATP</name>
        <dbReference type="ChEBI" id="CHEBI:30616"/>
        <label>1</label>
    </ligand>
</feature>
<dbReference type="EC" id="6.3.4.16" evidence="17"/>
<dbReference type="InterPro" id="IPR058047">
    <property type="entry name" value="CPSase_preATP-grasp"/>
</dbReference>
<evidence type="ECO:0000256" key="15">
    <source>
        <dbReference type="ARBA" id="ARBA00048816"/>
    </source>
</evidence>
<organism evidence="20 21">
    <name type="scientific">candidate division WOR_3 bacterium SM23_42</name>
    <dbReference type="NCBI Taxonomy" id="1703779"/>
    <lineage>
        <taxon>Bacteria</taxon>
        <taxon>Bacteria division WOR-3</taxon>
    </lineage>
</organism>
<dbReference type="InterPro" id="IPR005479">
    <property type="entry name" value="CPAse_ATP-bd"/>
</dbReference>
<dbReference type="Gene3D" id="3.40.50.1380">
    <property type="entry name" value="Methylglyoxal synthase-like domain"/>
    <property type="match status" value="1"/>
</dbReference>
<evidence type="ECO:0000256" key="2">
    <source>
        <dbReference type="ARBA" id="ARBA00005077"/>
    </source>
</evidence>
<dbReference type="FunFam" id="3.30.470.20:FF:000001">
    <property type="entry name" value="Carbamoyl-phosphate synthase large chain"/>
    <property type="match status" value="1"/>
</dbReference>
<feature type="binding site" evidence="17">
    <location>
        <position position="215"/>
    </location>
    <ligand>
        <name>ATP</name>
        <dbReference type="ChEBI" id="CHEBI:30616"/>
        <label>1</label>
    </ligand>
</feature>
<keyword evidence="8 17" id="KW-0677">Repeat</keyword>
<sequence length="1077" mass="119998">MPKRKDIKKLMIIGSGPIVIGQAAEFDFSGSQASRSLREEGYQTVVVNSNPATIQTDSQIADVIYIEPLTVETLAKIIEIERPDGLLSGFGGQTGLNLSFRLARDGILDRYGIELLGSDRETIEAAENRDSFRRLMSELDEPIPKSVACHGIEQIREAMLAMSYPVLVRPAYTLGGTGSGVAHDWLELQEIAMAGIRQSQIGQVLIEESVLGWKEFEYEVMRDGNDNCITICSMENLNPMGVHTGESVVFAPAQTLTDKENQILRSVSLKIIRALRICGGCNIQFAVDPKRWAYRVIEVNPRVSRSSALASKATGYPIARVSAKIAVGMNLDEIPNAVTRKTTAAFEPTLDYVVAKIPRWPFDKFPTVDRRITTQMKSTGEVMAIGSTIEEAMLKAIRSLEINQSGFEPEPVKEYELIKQLEEPTDRLLFSIAESLRRGYTVKKISHLSGVDPFFITKIANIVKVERRLQKEPLDSDLLYEAKRLGYADEEIGRILSKPTEEIRSMRELFGIVPCFNMVDTCAGEFEAVTPYYYSTYMSINGIRPRGENKKRILIIGSGPIRIGQGIEFDYCCVHAALALKDAEYEAIMMNNNPETVSTDFDVSSRLYFEPLVVEDVLNVIERENPGGVILQFGGQTSINLAIPLADLIVNRGLDIEILGTQPVDIHRAEDRKQFSALLGSMDIRQPPFGTGHTFTDVKAVAASIGYPVIVRPSYVLGGRAMEIVYEEHGLEQYMEAAVRVSRKHPVLVDKYIVNATEVDVDALCDGDEVFIGGVMEHIEQAGVHSGDSYCVIPPRTLTHDTIRNIEIITKKIARSLNTRGLINIQFAVQNGEIYVLEANPRASRTIPYVSKTIGIPLARLATLILIGHSMQKLRQSHILPNLAKRRYVSVKGPVFPFQKLTGVDPILGPEMKSTGEVMAIDRNFGAAYYKAILSDERFSKKGTVYVTVRDDDKPKVLNLVKSFLDLGFKLVATRGTADYLRRQGIEVETVYRIGEHKSPNALDLMRQRRIDLIINTPSMTHSAKRDGYMMRRLAVELGIPFITALTSAEAEVEAIKFAQRHCLVTRPLHEYHRRPG</sequence>
<feature type="binding site" evidence="17">
    <location>
        <position position="298"/>
    </location>
    <ligand>
        <name>ATP</name>
        <dbReference type="ChEBI" id="CHEBI:30616"/>
        <label>1</label>
    </ligand>
</feature>